<organism evidence="2 3">
    <name type="scientific">Heyndrickxia oleronia</name>
    <dbReference type="NCBI Taxonomy" id="38875"/>
    <lineage>
        <taxon>Bacteria</taxon>
        <taxon>Bacillati</taxon>
        <taxon>Bacillota</taxon>
        <taxon>Bacilli</taxon>
        <taxon>Bacillales</taxon>
        <taxon>Bacillaceae</taxon>
        <taxon>Heyndrickxia</taxon>
    </lineage>
</organism>
<protein>
    <recommendedName>
        <fullName evidence="1">EAL domain-containing protein</fullName>
    </recommendedName>
</protein>
<keyword evidence="3" id="KW-1185">Reference proteome</keyword>
<dbReference type="Proteomes" id="UP000189761">
    <property type="component" value="Unassembled WGS sequence"/>
</dbReference>
<dbReference type="Gene3D" id="3.20.20.450">
    <property type="entry name" value="EAL domain"/>
    <property type="match status" value="1"/>
</dbReference>
<dbReference type="SMART" id="SM00052">
    <property type="entry name" value="EAL"/>
    <property type="match status" value="1"/>
</dbReference>
<dbReference type="PANTHER" id="PTHR33121:SF79">
    <property type="entry name" value="CYCLIC DI-GMP PHOSPHODIESTERASE PDED-RELATED"/>
    <property type="match status" value="1"/>
</dbReference>
<dbReference type="InterPro" id="IPR050706">
    <property type="entry name" value="Cyclic-di-GMP_PDE-like"/>
</dbReference>
<accession>A0A8E2LCQ3</accession>
<evidence type="ECO:0000313" key="3">
    <source>
        <dbReference type="Proteomes" id="UP000189761"/>
    </source>
</evidence>
<dbReference type="InterPro" id="IPR035919">
    <property type="entry name" value="EAL_sf"/>
</dbReference>
<dbReference type="InterPro" id="IPR001633">
    <property type="entry name" value="EAL_dom"/>
</dbReference>
<sequence length="124" mass="14342">MLIRNEESFASSIKILKNLGVRISLDDFGIGYSSLIYLKKFQIDTIKIDQYFINNFLAGEAPLTKYIINLAHDLKMNVVAEGVETEEQLQYLRQYGCDQLQGYLFSQPVSAEQFIKLLEKVYLY</sequence>
<proteinExistence type="predicted"/>
<gene>
    <name evidence="2" type="ORF">BWZ43_24175</name>
</gene>
<feature type="domain" description="EAL" evidence="1">
    <location>
        <begin position="1"/>
        <end position="122"/>
    </location>
</feature>
<comment type="caution">
    <text evidence="2">The sequence shown here is derived from an EMBL/GenBank/DDBJ whole genome shotgun (WGS) entry which is preliminary data.</text>
</comment>
<dbReference type="PANTHER" id="PTHR33121">
    <property type="entry name" value="CYCLIC DI-GMP PHOSPHODIESTERASE PDEF"/>
    <property type="match status" value="1"/>
</dbReference>
<reference evidence="2 3" key="1">
    <citation type="submission" date="2017-01" db="EMBL/GenBank/DDBJ databases">
        <title>Draft genome sequence of Bacillus oleronius.</title>
        <authorList>
            <person name="Allam M."/>
        </authorList>
    </citation>
    <scope>NUCLEOTIDE SEQUENCE [LARGE SCALE GENOMIC DNA]</scope>
    <source>
        <strain evidence="2 3">DSM 9356</strain>
    </source>
</reference>
<dbReference type="AlphaFoldDB" id="A0A8E2LCQ3"/>
<dbReference type="PROSITE" id="PS50883">
    <property type="entry name" value="EAL"/>
    <property type="match status" value="1"/>
</dbReference>
<dbReference type="RefSeq" id="WP_078111409.1">
    <property type="nucleotide sequence ID" value="NZ_CP065424.1"/>
</dbReference>
<dbReference type="SUPFAM" id="SSF141868">
    <property type="entry name" value="EAL domain-like"/>
    <property type="match status" value="1"/>
</dbReference>
<dbReference type="Pfam" id="PF00563">
    <property type="entry name" value="EAL"/>
    <property type="match status" value="1"/>
</dbReference>
<evidence type="ECO:0000259" key="1">
    <source>
        <dbReference type="PROSITE" id="PS50883"/>
    </source>
</evidence>
<name>A0A8E2LCQ3_9BACI</name>
<dbReference type="EMBL" id="MTLA01000443">
    <property type="protein sequence ID" value="OOP65827.1"/>
    <property type="molecule type" value="Genomic_DNA"/>
</dbReference>
<evidence type="ECO:0000313" key="2">
    <source>
        <dbReference type="EMBL" id="OOP65827.1"/>
    </source>
</evidence>
<dbReference type="GO" id="GO:0071111">
    <property type="term" value="F:cyclic-guanylate-specific phosphodiesterase activity"/>
    <property type="evidence" value="ECO:0007669"/>
    <property type="project" value="InterPro"/>
</dbReference>
<dbReference type="CDD" id="cd01948">
    <property type="entry name" value="EAL"/>
    <property type="match status" value="1"/>
</dbReference>